<organism evidence="1 2">
    <name type="scientific">Sporosarcina thermotolerans</name>
    <dbReference type="NCBI Taxonomy" id="633404"/>
    <lineage>
        <taxon>Bacteria</taxon>
        <taxon>Bacillati</taxon>
        <taxon>Bacillota</taxon>
        <taxon>Bacilli</taxon>
        <taxon>Bacillales</taxon>
        <taxon>Caryophanaceae</taxon>
        <taxon>Sporosarcina</taxon>
    </lineage>
</organism>
<evidence type="ECO:0000313" key="1">
    <source>
        <dbReference type="EMBL" id="MDW0117195.1"/>
    </source>
</evidence>
<dbReference type="Proteomes" id="UP001271648">
    <property type="component" value="Unassembled WGS sequence"/>
</dbReference>
<dbReference type="EMBL" id="JAUBDJ010000005">
    <property type="protein sequence ID" value="MDW0117195.1"/>
    <property type="molecule type" value="Genomic_DNA"/>
</dbReference>
<name>A0AAW9A9X8_9BACL</name>
<dbReference type="AlphaFoldDB" id="A0AAW9A9X8"/>
<sequence>MTLIIMAIRFVWEILALKFEDNVVVFPAIVLDEVGKKKKIMDEEGTVPL</sequence>
<dbReference type="RefSeq" id="WP_317940704.1">
    <property type="nucleotide sequence ID" value="NZ_JAUBDJ010000005.1"/>
</dbReference>
<gene>
    <name evidence="1" type="ORF">QTL97_09620</name>
</gene>
<keyword evidence="2" id="KW-1185">Reference proteome</keyword>
<evidence type="ECO:0000313" key="2">
    <source>
        <dbReference type="Proteomes" id="UP001271648"/>
    </source>
</evidence>
<accession>A0AAW9A9X8</accession>
<protein>
    <submittedName>
        <fullName evidence="1">Uncharacterized protein</fullName>
    </submittedName>
</protein>
<comment type="caution">
    <text evidence="1">The sequence shown here is derived from an EMBL/GenBank/DDBJ whole genome shotgun (WGS) entry which is preliminary data.</text>
</comment>
<reference evidence="1 2" key="1">
    <citation type="submission" date="2023-06" db="EMBL/GenBank/DDBJ databases">
        <title>Sporosarcina sp. nov., isolated from Korean traditional fermented seafood 'Jeotgal'.</title>
        <authorList>
            <person name="Yang A.I."/>
            <person name="Shin N.-R."/>
        </authorList>
    </citation>
    <scope>NUCLEOTIDE SEQUENCE [LARGE SCALE GENOMIC DNA]</scope>
    <source>
        <strain evidence="1 2">KCTC43456</strain>
    </source>
</reference>
<proteinExistence type="predicted"/>